<evidence type="ECO:0000313" key="2">
    <source>
        <dbReference type="Proteomes" id="UP001552594"/>
    </source>
</evidence>
<dbReference type="RefSeq" id="WP_161968711.1">
    <property type="nucleotide sequence ID" value="NZ_JBFAUK010000001.1"/>
</dbReference>
<protein>
    <submittedName>
        <fullName evidence="1">Uncharacterized protein</fullName>
    </submittedName>
</protein>
<dbReference type="Proteomes" id="UP001552594">
    <property type="component" value="Unassembled WGS sequence"/>
</dbReference>
<accession>A0ABV3JS52</accession>
<name>A0ABV3JS52_STRON</name>
<evidence type="ECO:0000313" key="1">
    <source>
        <dbReference type="EMBL" id="MEV5505139.1"/>
    </source>
</evidence>
<keyword evidence="2" id="KW-1185">Reference proteome</keyword>
<proteinExistence type="predicted"/>
<organism evidence="1 2">
    <name type="scientific">Streptomyces orinoci</name>
    <name type="common">Streptoverticillium orinoci</name>
    <dbReference type="NCBI Taxonomy" id="67339"/>
    <lineage>
        <taxon>Bacteria</taxon>
        <taxon>Bacillati</taxon>
        <taxon>Actinomycetota</taxon>
        <taxon>Actinomycetes</taxon>
        <taxon>Kitasatosporales</taxon>
        <taxon>Streptomycetaceae</taxon>
        <taxon>Streptomyces</taxon>
    </lineage>
</organism>
<sequence length="46" mass="5431">MVREILLAHDGTILRYDDWICNCGYRRPSREERSRAKERLPGQRGG</sequence>
<reference evidence="1 2" key="1">
    <citation type="submission" date="2024-06" db="EMBL/GenBank/DDBJ databases">
        <title>The Natural Products Discovery Center: Release of the First 8490 Sequenced Strains for Exploring Actinobacteria Biosynthetic Diversity.</title>
        <authorList>
            <person name="Kalkreuter E."/>
            <person name="Kautsar S.A."/>
            <person name="Yang D."/>
            <person name="Bader C.D."/>
            <person name="Teijaro C.N."/>
            <person name="Fluegel L."/>
            <person name="Davis C.M."/>
            <person name="Simpson J.R."/>
            <person name="Lauterbach L."/>
            <person name="Steele A.D."/>
            <person name="Gui C."/>
            <person name="Meng S."/>
            <person name="Li G."/>
            <person name="Viehrig K."/>
            <person name="Ye F."/>
            <person name="Su P."/>
            <person name="Kiefer A.F."/>
            <person name="Nichols A."/>
            <person name="Cepeda A.J."/>
            <person name="Yan W."/>
            <person name="Fan B."/>
            <person name="Jiang Y."/>
            <person name="Adhikari A."/>
            <person name="Zheng C.-J."/>
            <person name="Schuster L."/>
            <person name="Cowan T.M."/>
            <person name="Smanski M.J."/>
            <person name="Chevrette M.G."/>
            <person name="De Carvalho L.P.S."/>
            <person name="Shen B."/>
        </authorList>
    </citation>
    <scope>NUCLEOTIDE SEQUENCE [LARGE SCALE GENOMIC DNA]</scope>
    <source>
        <strain evidence="1 2">NPDC052347</strain>
    </source>
</reference>
<dbReference type="EMBL" id="JBFAUK010000001">
    <property type="protein sequence ID" value="MEV5505139.1"/>
    <property type="molecule type" value="Genomic_DNA"/>
</dbReference>
<gene>
    <name evidence="1" type="ORF">AB0L16_01490</name>
</gene>
<comment type="caution">
    <text evidence="1">The sequence shown here is derived from an EMBL/GenBank/DDBJ whole genome shotgun (WGS) entry which is preliminary data.</text>
</comment>